<dbReference type="AlphaFoldDB" id="A0A328VJS8"/>
<evidence type="ECO:0000256" key="4">
    <source>
        <dbReference type="ARBA" id="ARBA00022692"/>
    </source>
</evidence>
<feature type="transmembrane region" description="Helical" evidence="7">
    <location>
        <begin position="155"/>
        <end position="185"/>
    </location>
</feature>
<evidence type="ECO:0000256" key="6">
    <source>
        <dbReference type="ARBA" id="ARBA00023136"/>
    </source>
</evidence>
<protein>
    <recommendedName>
        <fullName evidence="9">ABC transmembrane type-1 domain-containing protein</fullName>
    </recommendedName>
</protein>
<dbReference type="RefSeq" id="WP_223258430.1">
    <property type="nucleotide sequence ID" value="NZ_MCIF01000002.1"/>
</dbReference>
<evidence type="ECO:0000256" key="2">
    <source>
        <dbReference type="ARBA" id="ARBA00022448"/>
    </source>
</evidence>
<dbReference type="EMBL" id="MCIF01000002">
    <property type="protein sequence ID" value="RAQ97916.1"/>
    <property type="molecule type" value="Genomic_DNA"/>
</dbReference>
<keyword evidence="11" id="KW-1185">Reference proteome</keyword>
<feature type="transmembrane region" description="Helical" evidence="7">
    <location>
        <begin position="286"/>
        <end position="307"/>
    </location>
</feature>
<evidence type="ECO:0000256" key="3">
    <source>
        <dbReference type="ARBA" id="ARBA00022475"/>
    </source>
</evidence>
<keyword evidence="2 7" id="KW-0813">Transport</keyword>
<dbReference type="Proteomes" id="UP000248706">
    <property type="component" value="Unassembled WGS sequence"/>
</dbReference>
<dbReference type="GO" id="GO:0055085">
    <property type="term" value="P:transmembrane transport"/>
    <property type="evidence" value="ECO:0007669"/>
    <property type="project" value="InterPro"/>
</dbReference>
<dbReference type="PROSITE" id="PS50928">
    <property type="entry name" value="ABC_TM1"/>
    <property type="match status" value="1"/>
</dbReference>
<dbReference type="CDD" id="cd06261">
    <property type="entry name" value="TM_PBP2"/>
    <property type="match status" value="1"/>
</dbReference>
<dbReference type="Pfam" id="PF00528">
    <property type="entry name" value="BPD_transp_1"/>
    <property type="match status" value="1"/>
</dbReference>
<dbReference type="GO" id="GO:0005886">
    <property type="term" value="C:plasma membrane"/>
    <property type="evidence" value="ECO:0007669"/>
    <property type="project" value="UniProtKB-SubCell"/>
</dbReference>
<keyword evidence="3" id="KW-1003">Cell membrane</keyword>
<dbReference type="InterPro" id="IPR035906">
    <property type="entry name" value="MetI-like_sf"/>
</dbReference>
<dbReference type="Gene3D" id="1.10.3720.10">
    <property type="entry name" value="MetI-like"/>
    <property type="match status" value="1"/>
</dbReference>
<dbReference type="InterPro" id="IPR025966">
    <property type="entry name" value="OppC_N"/>
</dbReference>
<organism evidence="10 11">
    <name type="scientific">Thermogemmatispora tikiterensis</name>
    <dbReference type="NCBI Taxonomy" id="1825093"/>
    <lineage>
        <taxon>Bacteria</taxon>
        <taxon>Bacillati</taxon>
        <taxon>Chloroflexota</taxon>
        <taxon>Ktedonobacteria</taxon>
        <taxon>Thermogemmatisporales</taxon>
        <taxon>Thermogemmatisporaceae</taxon>
        <taxon>Thermogemmatispora</taxon>
    </lineage>
</organism>
<gene>
    <name evidence="10" type="ORF">A4R35_20425</name>
</gene>
<feature type="transmembrane region" description="Helical" evidence="7">
    <location>
        <begin position="197"/>
        <end position="216"/>
    </location>
</feature>
<name>A0A328VJS8_9CHLR</name>
<feature type="domain" description="ABC transmembrane type-1" evidence="9">
    <location>
        <begin position="155"/>
        <end position="362"/>
    </location>
</feature>
<dbReference type="InterPro" id="IPR050366">
    <property type="entry name" value="BP-dependent_transpt_permease"/>
</dbReference>
<comment type="caution">
    <text evidence="10">The sequence shown here is derived from an EMBL/GenBank/DDBJ whole genome shotgun (WGS) entry which is preliminary data.</text>
</comment>
<accession>A0A328VJS8</accession>
<sequence>MSMDAHQRPSEAAGESFVKPDAGLQPPPAELLELAAGVSETPPRAAPLGEEEVLQERRAPSPLRESLRRLRRDRRAMVSLGLIIFFVLVAFFGPPIYQHIGSIYQSPQNGPVPASVYHSYYHEELIRQDEGPSAQYWLGTDDLGRDILARLMQGMLVSIIVATLVEVVDIVLGLIVGVLAGYFGGWIDQLLARFTDLMFAFPGLLFAIMLTGIIGPGASDALAKLPIIGPNGNGRLLLVSLALAITVWPLMARYVRGQTLQLKEQQFIEAARTSGSSDLRIIFRHIIPNLMSIVVVASTLNISNTIIGEAGISLLGLGVQAPGSSLGLMISDATPYINTHPWEILVPTTVLALIVLAFSFLGDGLRDAFDPRSKD</sequence>
<evidence type="ECO:0000259" key="9">
    <source>
        <dbReference type="PROSITE" id="PS50928"/>
    </source>
</evidence>
<comment type="similarity">
    <text evidence="7">Belongs to the binding-protein-dependent transport system permease family.</text>
</comment>
<evidence type="ECO:0000313" key="11">
    <source>
        <dbReference type="Proteomes" id="UP000248706"/>
    </source>
</evidence>
<reference evidence="10 11" key="1">
    <citation type="submission" date="2016-08" db="EMBL/GenBank/DDBJ databases">
        <title>Analysis of Carbohydrate Active Enzymes in Thermogemmatispora T81 Reveals Carbohydrate Degradation Ability.</title>
        <authorList>
            <person name="Tomazini A."/>
            <person name="Lal S."/>
            <person name="Stott M."/>
            <person name="Henrissat B."/>
            <person name="Polikarpov I."/>
            <person name="Sparling R."/>
            <person name="Levin D.B."/>
        </authorList>
    </citation>
    <scope>NUCLEOTIDE SEQUENCE [LARGE SCALE GENOMIC DNA]</scope>
    <source>
        <strain evidence="10 11">T81</strain>
    </source>
</reference>
<proteinExistence type="inferred from homology"/>
<dbReference type="Pfam" id="PF12911">
    <property type="entry name" value="OppC_N"/>
    <property type="match status" value="1"/>
</dbReference>
<evidence type="ECO:0000256" key="5">
    <source>
        <dbReference type="ARBA" id="ARBA00022989"/>
    </source>
</evidence>
<evidence type="ECO:0000256" key="8">
    <source>
        <dbReference type="SAM" id="MobiDB-lite"/>
    </source>
</evidence>
<dbReference type="PANTHER" id="PTHR43386:SF1">
    <property type="entry name" value="D,D-DIPEPTIDE TRANSPORT SYSTEM PERMEASE PROTEIN DDPC-RELATED"/>
    <property type="match status" value="1"/>
</dbReference>
<evidence type="ECO:0000313" key="10">
    <source>
        <dbReference type="EMBL" id="RAQ97916.1"/>
    </source>
</evidence>
<keyword evidence="4 7" id="KW-0812">Transmembrane</keyword>
<comment type="subcellular location">
    <subcellularLocation>
        <location evidence="1 7">Cell membrane</location>
        <topology evidence="1 7">Multi-pass membrane protein</topology>
    </subcellularLocation>
</comment>
<dbReference type="SUPFAM" id="SSF161098">
    <property type="entry name" value="MetI-like"/>
    <property type="match status" value="1"/>
</dbReference>
<feature type="region of interest" description="Disordered" evidence="8">
    <location>
        <begin position="1"/>
        <end position="60"/>
    </location>
</feature>
<evidence type="ECO:0000256" key="7">
    <source>
        <dbReference type="RuleBase" id="RU363032"/>
    </source>
</evidence>
<evidence type="ECO:0000256" key="1">
    <source>
        <dbReference type="ARBA" id="ARBA00004651"/>
    </source>
</evidence>
<dbReference type="InterPro" id="IPR000515">
    <property type="entry name" value="MetI-like"/>
</dbReference>
<keyword evidence="6 7" id="KW-0472">Membrane</keyword>
<feature type="transmembrane region" description="Helical" evidence="7">
    <location>
        <begin position="344"/>
        <end position="365"/>
    </location>
</feature>
<keyword evidence="5 7" id="KW-1133">Transmembrane helix</keyword>
<feature type="transmembrane region" description="Helical" evidence="7">
    <location>
        <begin position="76"/>
        <end position="97"/>
    </location>
</feature>
<dbReference type="PANTHER" id="PTHR43386">
    <property type="entry name" value="OLIGOPEPTIDE TRANSPORT SYSTEM PERMEASE PROTEIN APPC"/>
    <property type="match status" value="1"/>
</dbReference>
<feature type="transmembrane region" description="Helical" evidence="7">
    <location>
        <begin position="236"/>
        <end position="255"/>
    </location>
</feature>